<dbReference type="Proteomes" id="UP000604046">
    <property type="component" value="Unassembled WGS sequence"/>
</dbReference>
<feature type="domain" description="FHA" evidence="1">
    <location>
        <begin position="315"/>
        <end position="354"/>
    </location>
</feature>
<dbReference type="OrthoDB" id="1305878at2759"/>
<organism evidence="2 3">
    <name type="scientific">Symbiodinium natans</name>
    <dbReference type="NCBI Taxonomy" id="878477"/>
    <lineage>
        <taxon>Eukaryota</taxon>
        <taxon>Sar</taxon>
        <taxon>Alveolata</taxon>
        <taxon>Dinophyceae</taxon>
        <taxon>Suessiales</taxon>
        <taxon>Symbiodiniaceae</taxon>
        <taxon>Symbiodinium</taxon>
    </lineage>
</organism>
<evidence type="ECO:0000259" key="1">
    <source>
        <dbReference type="PROSITE" id="PS50006"/>
    </source>
</evidence>
<proteinExistence type="predicted"/>
<dbReference type="InterPro" id="IPR000253">
    <property type="entry name" value="FHA_dom"/>
</dbReference>
<gene>
    <name evidence="2" type="ORF">SNAT2548_LOCUS13889</name>
</gene>
<dbReference type="Gene3D" id="2.60.200.20">
    <property type="match status" value="1"/>
</dbReference>
<sequence>MRDKGPAWYGRWGTWGDAETVCLLAPVVAVFEASFTEPQIEDEEHWARLLEAAGTALQADVAGSCVLAAIHWKPVWLTTRRRLLHAHLIGDLSACEAVRHALWSTKRGLLEGKAWASWRSTFDTADVSPDRTHGRARLAAHRLWDREPSPGLALELPAHWVPQGMVEDAAAPVSAICPDCHWHHFFELFGELLLLERVLREPDRVVLLALFEQGSTALAMYEALAGRCLYWACQVWTPTFPALCTLRDYDILKAQLCRGEPVQDDEAAFVLRRMDGESELEWQHPAPPEVLLVTTNMPAVVCGRDGPVALRLAHVSKAHAVLRLFRDASSVPATWKLTVQDTSSNGTWVNGVKLQPKAQQELKLHDQVCFVPPAHAVRQLVYQVLPGSALPRHAPVASAPSTPSNVPVPTAAPGMSGAPWPSATFGGMTPRPSKRPRLQDDSLSSWLGSLGDLAVLRYEHQLLQMVPAATELRDLYAYNISRFLAELGVREEHKATFRRGLLQLRHAS</sequence>
<evidence type="ECO:0000313" key="3">
    <source>
        <dbReference type="Proteomes" id="UP000604046"/>
    </source>
</evidence>
<dbReference type="EMBL" id="CAJNDS010001535">
    <property type="protein sequence ID" value="CAE7263985.1"/>
    <property type="molecule type" value="Genomic_DNA"/>
</dbReference>
<keyword evidence="3" id="KW-1185">Reference proteome</keyword>
<dbReference type="PROSITE" id="PS50006">
    <property type="entry name" value="FHA_DOMAIN"/>
    <property type="match status" value="1"/>
</dbReference>
<evidence type="ECO:0000313" key="2">
    <source>
        <dbReference type="EMBL" id="CAE7263985.1"/>
    </source>
</evidence>
<dbReference type="AlphaFoldDB" id="A0A812MC04"/>
<reference evidence="2" key="1">
    <citation type="submission" date="2021-02" db="EMBL/GenBank/DDBJ databases">
        <authorList>
            <person name="Dougan E. K."/>
            <person name="Rhodes N."/>
            <person name="Thang M."/>
            <person name="Chan C."/>
        </authorList>
    </citation>
    <scope>NUCLEOTIDE SEQUENCE</scope>
</reference>
<dbReference type="SUPFAM" id="SSF49879">
    <property type="entry name" value="SMAD/FHA domain"/>
    <property type="match status" value="1"/>
</dbReference>
<accession>A0A812MC04</accession>
<comment type="caution">
    <text evidence="2">The sequence shown here is derived from an EMBL/GenBank/DDBJ whole genome shotgun (WGS) entry which is preliminary data.</text>
</comment>
<dbReference type="Pfam" id="PF00498">
    <property type="entry name" value="FHA"/>
    <property type="match status" value="1"/>
</dbReference>
<name>A0A812MC04_9DINO</name>
<protein>
    <recommendedName>
        <fullName evidence="1">FHA domain-containing protein</fullName>
    </recommendedName>
</protein>
<dbReference type="InterPro" id="IPR008984">
    <property type="entry name" value="SMAD_FHA_dom_sf"/>
</dbReference>